<protein>
    <recommendedName>
        <fullName evidence="4">Carboxypeptidase family protein</fullName>
    </recommendedName>
</protein>
<reference evidence="2 3" key="1">
    <citation type="submission" date="2019-06" db="EMBL/GenBank/DDBJ databases">
        <title>Sequencing the genomes of 1000 actinobacteria strains.</title>
        <authorList>
            <person name="Klenk H.-P."/>
        </authorList>
    </citation>
    <scope>NUCLEOTIDE SEQUENCE [LARGE SCALE GENOMIC DNA]</scope>
    <source>
        <strain evidence="2 3">DSM 4813</strain>
    </source>
</reference>
<evidence type="ECO:0000313" key="3">
    <source>
        <dbReference type="Proteomes" id="UP000315389"/>
    </source>
</evidence>
<dbReference type="Proteomes" id="UP000315389">
    <property type="component" value="Unassembled WGS sequence"/>
</dbReference>
<dbReference type="RefSeq" id="WP_142120977.1">
    <property type="nucleotide sequence ID" value="NZ_BAAASV010000002.1"/>
</dbReference>
<name>A0A542ZNV0_RARFA</name>
<evidence type="ECO:0000256" key="1">
    <source>
        <dbReference type="SAM" id="SignalP"/>
    </source>
</evidence>
<dbReference type="EMBL" id="VFOS01000002">
    <property type="protein sequence ID" value="TQL62041.1"/>
    <property type="molecule type" value="Genomic_DNA"/>
</dbReference>
<evidence type="ECO:0000313" key="2">
    <source>
        <dbReference type="EMBL" id="TQL62041.1"/>
    </source>
</evidence>
<dbReference type="Gene3D" id="2.60.40.2700">
    <property type="match status" value="2"/>
</dbReference>
<organism evidence="2 3">
    <name type="scientific">Rarobacter faecitabidus</name>
    <dbReference type="NCBI Taxonomy" id="13243"/>
    <lineage>
        <taxon>Bacteria</taxon>
        <taxon>Bacillati</taxon>
        <taxon>Actinomycetota</taxon>
        <taxon>Actinomycetes</taxon>
        <taxon>Micrococcales</taxon>
        <taxon>Rarobacteraceae</taxon>
        <taxon>Rarobacter</taxon>
    </lineage>
</organism>
<accession>A0A542ZNV0</accession>
<gene>
    <name evidence="2" type="ORF">FB461_1674</name>
</gene>
<comment type="caution">
    <text evidence="2">The sequence shown here is derived from an EMBL/GenBank/DDBJ whole genome shotgun (WGS) entry which is preliminary data.</text>
</comment>
<dbReference type="OrthoDB" id="614750at2"/>
<keyword evidence="1" id="KW-0732">Signal</keyword>
<keyword evidence="3" id="KW-1185">Reference proteome</keyword>
<sequence length="559" mass="58311">MRETSPPVRVRSRSRALSIAAAASLLVAGVAAAPPAQAASATVTGTLTGKAANGDTAPLAHAAIELRDAATNHTVGTAWTDDNGKFSIPANDAGATWGSLNDRFSVLYNYCPYTTPSCSDYPEEWLGGAHYIGDAETFTLSDGASVQKDHSIRIGATVKGSVTLADGTAATGGYVSVDVARPGGGSANINPSPPIAPDGTFEIRGVPSGVGVSLDFYREWDDEDDRCYAAPKNDLGVLTPGQTVTGSTLVEHYNPSIIATVVDPAGKPVDFLGAVPYTNRGSGEFELPQMGPFGTDDQGEYKQCVTTGTEMKLKFYDDLGAAFGETVDRTVPMATTWVGIGGARGTTEANAPVIPITSTDVIDLGTIEVAPEGPSEPPVVTITPGKVTIAGTARVGSTLTAKPGTWKPSSTQLTYQWKRAGKPIAGATKATYLLKAADAKKTISVTVTGQTTNAAAVSQTSAGVQVKLGVLKAKKVTVKGKVRVGKKLTAKTKSWTSGTRLTYRWAHLVKGKWKAVKSGKKATYKVKASDRGKKLRVTMTGKKAGYQSVKKVLVTKKAR</sequence>
<dbReference type="PROSITE" id="PS51318">
    <property type="entry name" value="TAT"/>
    <property type="match status" value="1"/>
</dbReference>
<dbReference type="InterPro" id="IPR006311">
    <property type="entry name" value="TAT_signal"/>
</dbReference>
<dbReference type="AlphaFoldDB" id="A0A542ZNV0"/>
<proteinExistence type="predicted"/>
<feature type="chain" id="PRO_5022238526" description="Carboxypeptidase family protein" evidence="1">
    <location>
        <begin position="39"/>
        <end position="559"/>
    </location>
</feature>
<feature type="signal peptide" evidence="1">
    <location>
        <begin position="1"/>
        <end position="38"/>
    </location>
</feature>
<evidence type="ECO:0008006" key="4">
    <source>
        <dbReference type="Google" id="ProtNLM"/>
    </source>
</evidence>